<name>A0AC35FMC6_9BILA</name>
<reference evidence="2" key="1">
    <citation type="submission" date="2022-11" db="UniProtKB">
        <authorList>
            <consortium name="WormBaseParasite"/>
        </authorList>
    </citation>
    <scope>IDENTIFICATION</scope>
</reference>
<proteinExistence type="predicted"/>
<evidence type="ECO:0000313" key="1">
    <source>
        <dbReference type="Proteomes" id="UP000887580"/>
    </source>
</evidence>
<protein>
    <submittedName>
        <fullName evidence="2">Uncharacterized protein</fullName>
    </submittedName>
</protein>
<accession>A0AC35FMC6</accession>
<dbReference type="Proteomes" id="UP000887580">
    <property type="component" value="Unplaced"/>
</dbReference>
<evidence type="ECO:0000313" key="2">
    <source>
        <dbReference type="WBParaSite" id="PS1159_v2.g18897.t1"/>
    </source>
</evidence>
<sequence length="191" mass="19747">MMMSSVLIGFCLIFLFSTSEAIAPLCPTSASGTWSEWSNWSGNCTTCTGVCNQARLRLCIPNPILAGCVVEGLSCGGEAVETLGCNNAGCATTTEAWDTTTTSASACGEWSAWSCACCGGCSTKRCTRVCQSTNNPGCTQTSCDGLAHKADTAACTSPSVACKMPLPVCCEGQQAYANVPKAQKWCKVGAK</sequence>
<organism evidence="1 2">
    <name type="scientific">Panagrolaimus sp. PS1159</name>
    <dbReference type="NCBI Taxonomy" id="55785"/>
    <lineage>
        <taxon>Eukaryota</taxon>
        <taxon>Metazoa</taxon>
        <taxon>Ecdysozoa</taxon>
        <taxon>Nematoda</taxon>
        <taxon>Chromadorea</taxon>
        <taxon>Rhabditida</taxon>
        <taxon>Tylenchina</taxon>
        <taxon>Panagrolaimomorpha</taxon>
        <taxon>Panagrolaimoidea</taxon>
        <taxon>Panagrolaimidae</taxon>
        <taxon>Panagrolaimus</taxon>
    </lineage>
</organism>
<dbReference type="WBParaSite" id="PS1159_v2.g18897.t1">
    <property type="protein sequence ID" value="PS1159_v2.g18897.t1"/>
    <property type="gene ID" value="PS1159_v2.g18897"/>
</dbReference>